<protein>
    <submittedName>
        <fullName evidence="4">ATP phosphoribosyltransferase regulatory subunit</fullName>
        <ecNumber evidence="4">2.4.2.17</ecNumber>
    </submittedName>
</protein>
<evidence type="ECO:0000313" key="4">
    <source>
        <dbReference type="EMBL" id="AGA64982.1"/>
    </source>
</evidence>
<name>L0EVK0_LIBCB</name>
<proteinExistence type="predicted"/>
<keyword evidence="1" id="KW-0028">Amino-acid biosynthesis</keyword>
<dbReference type="EMBL" id="CP003789">
    <property type="protein sequence ID" value="AGA64982.1"/>
    <property type="molecule type" value="Genomic_DNA"/>
</dbReference>
<feature type="binding site" evidence="2">
    <location>
        <position position="315"/>
    </location>
    <ligand>
        <name>L-histidine</name>
        <dbReference type="ChEBI" id="CHEBI:57595"/>
    </ligand>
</feature>
<dbReference type="InterPro" id="IPR004516">
    <property type="entry name" value="HisRS/HisZ"/>
</dbReference>
<dbReference type="GO" id="GO:0004821">
    <property type="term" value="F:histidine-tRNA ligase activity"/>
    <property type="evidence" value="ECO:0007669"/>
    <property type="project" value="TreeGrafter"/>
</dbReference>
<feature type="binding site" evidence="2">
    <location>
        <begin position="64"/>
        <end position="66"/>
    </location>
    <ligand>
        <name>L-histidine</name>
        <dbReference type="ChEBI" id="CHEBI:57595"/>
    </ligand>
</feature>
<evidence type="ECO:0000313" key="5">
    <source>
        <dbReference type="Proteomes" id="UP000010799"/>
    </source>
</evidence>
<feature type="binding site" evidence="2">
    <location>
        <begin position="319"/>
        <end position="320"/>
    </location>
    <ligand>
        <name>L-histidine</name>
        <dbReference type="ChEBI" id="CHEBI:57595"/>
    </ligand>
</feature>
<dbReference type="Pfam" id="PF13393">
    <property type="entry name" value="tRNA-synt_His"/>
    <property type="match status" value="2"/>
</dbReference>
<evidence type="ECO:0000259" key="3">
    <source>
        <dbReference type="Pfam" id="PF13393"/>
    </source>
</evidence>
<feature type="binding site" evidence="2">
    <location>
        <position position="103"/>
    </location>
    <ligand>
        <name>L-histidine</name>
        <dbReference type="ChEBI" id="CHEBI:57595"/>
    </ligand>
</feature>
<dbReference type="HOGENOM" id="CLU_025113_6_0_5"/>
<dbReference type="GO" id="GO:0006427">
    <property type="term" value="P:histidyl-tRNA aminoacylation"/>
    <property type="evidence" value="ECO:0007669"/>
    <property type="project" value="TreeGrafter"/>
</dbReference>
<dbReference type="PANTHER" id="PTHR43707:SF1">
    <property type="entry name" value="HISTIDINE--TRNA LIGASE, MITOCHONDRIAL-RELATED"/>
    <property type="match status" value="1"/>
</dbReference>
<feature type="binding site" evidence="2">
    <location>
        <position position="92"/>
    </location>
    <ligand>
        <name>L-histidine</name>
        <dbReference type="ChEBI" id="CHEBI:57595"/>
    </ligand>
</feature>
<dbReference type="SUPFAM" id="SSF55681">
    <property type="entry name" value="Class II aaRS and biotin synthetases"/>
    <property type="match status" value="1"/>
</dbReference>
<keyword evidence="5" id="KW-1185">Reference proteome</keyword>
<evidence type="ECO:0000256" key="2">
    <source>
        <dbReference type="PIRSR" id="PIRSR001549-1"/>
    </source>
</evidence>
<dbReference type="RefSeq" id="WP_015273407.1">
    <property type="nucleotide sequence ID" value="NC_019907.1"/>
</dbReference>
<evidence type="ECO:0000256" key="1">
    <source>
        <dbReference type="ARBA" id="ARBA00023102"/>
    </source>
</evidence>
<dbReference type="PATRIC" id="fig|1215343.11.peg.1018"/>
<dbReference type="KEGG" id="lcc:B488_09900"/>
<dbReference type="Proteomes" id="UP000010799">
    <property type="component" value="Chromosome"/>
</dbReference>
<reference evidence="4 5" key="1">
    <citation type="journal article" date="2012" name="Stand. Genomic Sci.">
        <title>Complete genome sequence of Liberibacter crescens BT-1.</title>
        <authorList>
            <person name="Leonard M.T."/>
            <person name="Fagen J.R."/>
            <person name="Davis-Richardson A.G."/>
            <person name="Davis M.J."/>
            <person name="Triplett E.W."/>
        </authorList>
    </citation>
    <scope>NUCLEOTIDE SEQUENCE [LARGE SCALE GENOMIC DNA]</scope>
    <source>
        <strain evidence="4 5">BT-1</strain>
    </source>
</reference>
<dbReference type="GO" id="GO:0005737">
    <property type="term" value="C:cytoplasm"/>
    <property type="evidence" value="ECO:0007669"/>
    <property type="project" value="InterPro"/>
</dbReference>
<dbReference type="Gene3D" id="3.30.930.10">
    <property type="entry name" value="Bira Bifunctional Protein, Domain 2"/>
    <property type="match status" value="1"/>
</dbReference>
<dbReference type="GO" id="GO:0003879">
    <property type="term" value="F:ATP phosphoribosyltransferase activity"/>
    <property type="evidence" value="ECO:0007669"/>
    <property type="project" value="UniProtKB-EC"/>
</dbReference>
<dbReference type="eggNOG" id="COG3705">
    <property type="taxonomic scope" value="Bacteria"/>
</dbReference>
<feature type="binding site" evidence="2">
    <location>
        <position position="107"/>
    </location>
    <ligand>
        <name>L-histidine</name>
        <dbReference type="ChEBI" id="CHEBI:57595"/>
    </ligand>
</feature>
<dbReference type="STRING" id="1215343.B488_09900"/>
<dbReference type="InterPro" id="IPR041715">
    <property type="entry name" value="HisRS-like_core"/>
</dbReference>
<organism evidence="4 5">
    <name type="scientific">Liberibacter crescens (strain BT-1)</name>
    <dbReference type="NCBI Taxonomy" id="1215343"/>
    <lineage>
        <taxon>Bacteria</taxon>
        <taxon>Pseudomonadati</taxon>
        <taxon>Pseudomonadota</taxon>
        <taxon>Alphaproteobacteria</taxon>
        <taxon>Hyphomicrobiales</taxon>
        <taxon>Rhizobiaceae</taxon>
        <taxon>Liberibacter</taxon>
    </lineage>
</organism>
<keyword evidence="4" id="KW-0808">Transferase</keyword>
<feature type="domain" description="Class II Histidinyl-tRNA synthetase (HisRS)-like catalytic core" evidence="3">
    <location>
        <begin position="25"/>
        <end position="184"/>
    </location>
</feature>
<dbReference type="NCBIfam" id="NF008951">
    <property type="entry name" value="PRK12295.1-4"/>
    <property type="match status" value="1"/>
</dbReference>
<sequence length="374" mass="43304">MPIIDFQNFIFDIIDEFSMRQALNINFPIIQPADPFLDTCGEELRRRIFLIENEKGENLCLRPEFTIPVCLHHIKVSPDTPQRYWYLGKVFRQQQEDTTEFYQAGIEDLGYKDIKTADSRNLNDAIAILSRILPNFPIKMIIGDQKIFTEVLQSLGLPLTWQKRFINAFGNKERISSLLEILSKPQYQKNIDKKITSWLLNDDDDALISYIQERMHFTSYSNNTSRSPREIAKRLKEKYILSQTCLKSETIQTLEKFLSIHLPLKEASSALQKFSTKNKLNLETGISMLNERTTMLKNTDIDLRNVFYCASFGHRTVNYYTSLIFEITTKADNIILANGGRFDQLLTILGAKTHIPGVGFSLQLDKIEQIKKNQ</sequence>
<keyword evidence="4" id="KW-0328">Glycosyltransferase</keyword>
<gene>
    <name evidence="4" type="ordered locus">B488_09900</name>
</gene>
<dbReference type="PIRSF" id="PIRSF001549">
    <property type="entry name" value="His-tRNA_synth"/>
    <property type="match status" value="1"/>
</dbReference>
<dbReference type="EC" id="2.4.2.17" evidence="4"/>
<dbReference type="GO" id="GO:0000105">
    <property type="term" value="P:L-histidine biosynthetic process"/>
    <property type="evidence" value="ECO:0007669"/>
    <property type="project" value="UniProtKB-KW"/>
</dbReference>
<feature type="domain" description="Class II Histidinyl-tRNA synthetase (HisRS)-like catalytic core" evidence="3">
    <location>
        <begin position="241"/>
        <end position="367"/>
    </location>
</feature>
<dbReference type="PANTHER" id="PTHR43707">
    <property type="entry name" value="HISTIDYL-TRNA SYNTHETASE"/>
    <property type="match status" value="1"/>
</dbReference>
<dbReference type="AlphaFoldDB" id="L0EVK0"/>
<keyword evidence="1" id="KW-0368">Histidine biosynthesis</keyword>
<dbReference type="InterPro" id="IPR045864">
    <property type="entry name" value="aa-tRNA-synth_II/BPL/LPL"/>
</dbReference>
<accession>L0EVK0</accession>